<reference evidence="3" key="2">
    <citation type="submission" date="2015-01" db="EMBL/GenBank/DDBJ databases">
        <title>Evolutionary Origins and Diversification of the Mycorrhizal Mutualists.</title>
        <authorList>
            <consortium name="DOE Joint Genome Institute"/>
            <consortium name="Mycorrhizal Genomics Consortium"/>
            <person name="Kohler A."/>
            <person name="Kuo A."/>
            <person name="Nagy L.G."/>
            <person name="Floudas D."/>
            <person name="Copeland A."/>
            <person name="Barry K.W."/>
            <person name="Cichocki N."/>
            <person name="Veneault-Fourrey C."/>
            <person name="LaButti K."/>
            <person name="Lindquist E.A."/>
            <person name="Lipzen A."/>
            <person name="Lundell T."/>
            <person name="Morin E."/>
            <person name="Murat C."/>
            <person name="Riley R."/>
            <person name="Ohm R."/>
            <person name="Sun H."/>
            <person name="Tunlid A."/>
            <person name="Henrissat B."/>
            <person name="Grigoriev I.V."/>
            <person name="Hibbett D.S."/>
            <person name="Martin F."/>
        </authorList>
    </citation>
    <scope>NUCLEOTIDE SEQUENCE [LARGE SCALE GENOMIC DNA]</scope>
    <source>
        <strain evidence="3">441</strain>
    </source>
</reference>
<proteinExistence type="predicted"/>
<evidence type="ECO:0000256" key="1">
    <source>
        <dbReference type="SAM" id="MobiDB-lite"/>
    </source>
</evidence>
<dbReference type="AlphaFoldDB" id="A0A0C9YAQ1"/>
<reference evidence="2 3" key="1">
    <citation type="submission" date="2014-04" db="EMBL/GenBank/DDBJ databases">
        <authorList>
            <consortium name="DOE Joint Genome Institute"/>
            <person name="Kuo A."/>
            <person name="Kohler A."/>
            <person name="Costa M.D."/>
            <person name="Nagy L.G."/>
            <person name="Floudas D."/>
            <person name="Copeland A."/>
            <person name="Barry K.W."/>
            <person name="Cichocki N."/>
            <person name="Veneault-Fourrey C."/>
            <person name="LaButti K."/>
            <person name="Lindquist E.A."/>
            <person name="Lipzen A."/>
            <person name="Lundell T."/>
            <person name="Morin E."/>
            <person name="Murat C."/>
            <person name="Sun H."/>
            <person name="Tunlid A."/>
            <person name="Henrissat B."/>
            <person name="Grigoriev I.V."/>
            <person name="Hibbett D.S."/>
            <person name="Martin F."/>
            <person name="Nordberg H.P."/>
            <person name="Cantor M.N."/>
            <person name="Hua S.X."/>
        </authorList>
    </citation>
    <scope>NUCLEOTIDE SEQUENCE [LARGE SCALE GENOMIC DNA]</scope>
    <source>
        <strain evidence="2 3">441</strain>
    </source>
</reference>
<dbReference type="EMBL" id="KN834319">
    <property type="protein sequence ID" value="KIK11044.1"/>
    <property type="molecule type" value="Genomic_DNA"/>
</dbReference>
<dbReference type="Proteomes" id="UP000054018">
    <property type="component" value="Unassembled WGS sequence"/>
</dbReference>
<gene>
    <name evidence="2" type="ORF">PISMIDRAFT_19861</name>
</gene>
<accession>A0A0C9YAQ1</accession>
<protein>
    <submittedName>
        <fullName evidence="2">Uncharacterized protein</fullName>
    </submittedName>
</protein>
<sequence length="56" mass="6278">MPFLLTPTLPTFDRGSILVAKMRYTCLGIEQYSSNVDSDDNSRQVFNQPPPKPPPP</sequence>
<feature type="region of interest" description="Disordered" evidence="1">
    <location>
        <begin position="33"/>
        <end position="56"/>
    </location>
</feature>
<evidence type="ECO:0000313" key="2">
    <source>
        <dbReference type="EMBL" id="KIK11044.1"/>
    </source>
</evidence>
<keyword evidence="3" id="KW-1185">Reference proteome</keyword>
<organism evidence="2 3">
    <name type="scientific">Pisolithus microcarpus 441</name>
    <dbReference type="NCBI Taxonomy" id="765257"/>
    <lineage>
        <taxon>Eukaryota</taxon>
        <taxon>Fungi</taxon>
        <taxon>Dikarya</taxon>
        <taxon>Basidiomycota</taxon>
        <taxon>Agaricomycotina</taxon>
        <taxon>Agaricomycetes</taxon>
        <taxon>Agaricomycetidae</taxon>
        <taxon>Boletales</taxon>
        <taxon>Sclerodermatineae</taxon>
        <taxon>Pisolithaceae</taxon>
        <taxon>Pisolithus</taxon>
    </lineage>
</organism>
<name>A0A0C9YAQ1_9AGAM</name>
<evidence type="ECO:0000313" key="3">
    <source>
        <dbReference type="Proteomes" id="UP000054018"/>
    </source>
</evidence>
<dbReference type="HOGENOM" id="CLU_3015104_0_0_1"/>